<gene>
    <name evidence="6" type="ORF">COX41_05260</name>
</gene>
<dbReference type="InterPro" id="IPR000871">
    <property type="entry name" value="Beta-lactam_class-A"/>
</dbReference>
<feature type="domain" description="Beta-lactamase class A catalytic" evidence="5">
    <location>
        <begin position="65"/>
        <end position="278"/>
    </location>
</feature>
<dbReference type="GO" id="GO:0030655">
    <property type="term" value="P:beta-lactam antibiotic catabolic process"/>
    <property type="evidence" value="ECO:0007669"/>
    <property type="project" value="InterPro"/>
</dbReference>
<evidence type="ECO:0000313" key="7">
    <source>
        <dbReference type="Proteomes" id="UP000231292"/>
    </source>
</evidence>
<keyword evidence="4" id="KW-1133">Transmembrane helix</keyword>
<dbReference type="PANTHER" id="PTHR35333">
    <property type="entry name" value="BETA-LACTAMASE"/>
    <property type="match status" value="1"/>
</dbReference>
<accession>A0A2G9YIM0</accession>
<keyword evidence="4" id="KW-0812">Transmembrane</keyword>
<dbReference type="Gene3D" id="3.40.710.10">
    <property type="entry name" value="DD-peptidase/beta-lactamase superfamily"/>
    <property type="match status" value="1"/>
</dbReference>
<comment type="caution">
    <text evidence="6">The sequence shown here is derived from an EMBL/GenBank/DDBJ whole genome shotgun (WGS) entry which is preliminary data.</text>
</comment>
<organism evidence="6 7">
    <name type="scientific">Candidatus Sherwoodlollariibacterium unditelluris</name>
    <dbReference type="NCBI Taxonomy" id="1974757"/>
    <lineage>
        <taxon>Bacteria</taxon>
        <taxon>Pseudomonadati</taxon>
        <taxon>Candidatus Omnitrophota</taxon>
        <taxon>Candidatus Sherwoodlollariibacterium</taxon>
    </lineage>
</organism>
<name>A0A2G9YIM0_9BACT</name>
<dbReference type="Proteomes" id="UP000231292">
    <property type="component" value="Unassembled WGS sequence"/>
</dbReference>
<dbReference type="EMBL" id="PCRK01000130">
    <property type="protein sequence ID" value="PIP19012.1"/>
    <property type="molecule type" value="Genomic_DNA"/>
</dbReference>
<evidence type="ECO:0000256" key="2">
    <source>
        <dbReference type="ARBA" id="ARBA00009009"/>
    </source>
</evidence>
<dbReference type="GO" id="GO:0046677">
    <property type="term" value="P:response to antibiotic"/>
    <property type="evidence" value="ECO:0007669"/>
    <property type="project" value="InterPro"/>
</dbReference>
<evidence type="ECO:0000256" key="3">
    <source>
        <dbReference type="ARBA" id="ARBA00012865"/>
    </source>
</evidence>
<keyword evidence="4" id="KW-0472">Membrane</keyword>
<evidence type="ECO:0000256" key="1">
    <source>
        <dbReference type="ARBA" id="ARBA00001526"/>
    </source>
</evidence>
<evidence type="ECO:0000259" key="5">
    <source>
        <dbReference type="Pfam" id="PF13354"/>
    </source>
</evidence>
<sequence>MKTKIAFLIIFLIVLGTGLFFLYRTHKKHQNIAKEQILLERRKEGWLRLKKTLENKVMNFRGTVGMVVEDLDMEWEIAFDKDTLIPSASLVKVPIMLSYFYAAQDGKISLKDTIILKSSEKVSGSRVLGKEPAGSVFTVKELFNPMITQSDNAAANILIDFLGFDTLNYYFKKMGLKNTNIARKMLDFEERREGEENYTTAQDMAYLLEELYHKKFLNKDVSEKCLELLGQQKINDRIPRKLPRGTFVVHKTGLERHICHDAGIVFTNKGNFLICVLVKHKDRFAKPTKKFISDVTLLTYNYYQSLY</sequence>
<dbReference type="AlphaFoldDB" id="A0A2G9YIM0"/>
<dbReference type="EC" id="3.5.2.6" evidence="3"/>
<dbReference type="SUPFAM" id="SSF56601">
    <property type="entry name" value="beta-lactamase/transpeptidase-like"/>
    <property type="match status" value="1"/>
</dbReference>
<reference evidence="6 7" key="1">
    <citation type="submission" date="2017-09" db="EMBL/GenBank/DDBJ databases">
        <title>Depth-based differentiation of microbial function through sediment-hosted aquifers and enrichment of novel symbionts in the deep terrestrial subsurface.</title>
        <authorList>
            <person name="Probst A.J."/>
            <person name="Ladd B."/>
            <person name="Jarett J.K."/>
            <person name="Geller-Mcgrath D.E."/>
            <person name="Sieber C.M."/>
            <person name="Emerson J.B."/>
            <person name="Anantharaman K."/>
            <person name="Thomas B.C."/>
            <person name="Malmstrom R."/>
            <person name="Stieglmeier M."/>
            <person name="Klingl A."/>
            <person name="Woyke T."/>
            <person name="Ryan C.M."/>
            <person name="Banfield J.F."/>
        </authorList>
    </citation>
    <scope>NUCLEOTIDE SEQUENCE [LARGE SCALE GENOMIC DNA]</scope>
    <source>
        <strain evidence="6">CG23_combo_of_CG06-09_8_20_14_all_41_10</strain>
    </source>
</reference>
<evidence type="ECO:0000256" key="4">
    <source>
        <dbReference type="SAM" id="Phobius"/>
    </source>
</evidence>
<comment type="catalytic activity">
    <reaction evidence="1">
        <text>a beta-lactam + H2O = a substituted beta-amino acid</text>
        <dbReference type="Rhea" id="RHEA:20401"/>
        <dbReference type="ChEBI" id="CHEBI:15377"/>
        <dbReference type="ChEBI" id="CHEBI:35627"/>
        <dbReference type="ChEBI" id="CHEBI:140347"/>
        <dbReference type="EC" id="3.5.2.6"/>
    </reaction>
</comment>
<dbReference type="Pfam" id="PF13354">
    <property type="entry name" value="Beta-lactamase2"/>
    <property type="match status" value="1"/>
</dbReference>
<evidence type="ECO:0000313" key="6">
    <source>
        <dbReference type="EMBL" id="PIP19012.1"/>
    </source>
</evidence>
<proteinExistence type="inferred from homology"/>
<feature type="transmembrane region" description="Helical" evidence="4">
    <location>
        <begin position="6"/>
        <end position="23"/>
    </location>
</feature>
<protein>
    <recommendedName>
        <fullName evidence="3">beta-lactamase</fullName>
        <ecNumber evidence="3">3.5.2.6</ecNumber>
    </recommendedName>
</protein>
<dbReference type="InterPro" id="IPR012338">
    <property type="entry name" value="Beta-lactam/transpept-like"/>
</dbReference>
<dbReference type="GO" id="GO:0008800">
    <property type="term" value="F:beta-lactamase activity"/>
    <property type="evidence" value="ECO:0007669"/>
    <property type="project" value="UniProtKB-EC"/>
</dbReference>
<comment type="similarity">
    <text evidence="2">Belongs to the class-A beta-lactamase family.</text>
</comment>
<dbReference type="PANTHER" id="PTHR35333:SF3">
    <property type="entry name" value="BETA-LACTAMASE-TYPE TRANSPEPTIDASE FOLD CONTAINING PROTEIN"/>
    <property type="match status" value="1"/>
</dbReference>
<dbReference type="InterPro" id="IPR045155">
    <property type="entry name" value="Beta-lactam_cat"/>
</dbReference>